<evidence type="ECO:0000313" key="5">
    <source>
        <dbReference type="Proteomes" id="UP000000709"/>
    </source>
</evidence>
<dbReference type="SUPFAM" id="SSF48097">
    <property type="entry name" value="Regulator of G-protein signaling, RGS"/>
    <property type="match status" value="1"/>
</dbReference>
<keyword evidence="5" id="KW-1185">Reference proteome</keyword>
<dbReference type="GO" id="GO:0005886">
    <property type="term" value="C:plasma membrane"/>
    <property type="evidence" value="ECO:0007669"/>
    <property type="project" value="TreeGrafter"/>
</dbReference>
<evidence type="ECO:0000256" key="2">
    <source>
        <dbReference type="SAM" id="Phobius"/>
    </source>
</evidence>
<dbReference type="HOGENOM" id="CLU_029881_1_1_1"/>
<dbReference type="Gene3D" id="1.10.167.10">
    <property type="entry name" value="Regulator of G-protein Signalling 4, domain 2"/>
    <property type="match status" value="1"/>
</dbReference>
<dbReference type="InterPro" id="IPR036305">
    <property type="entry name" value="RGS_sf"/>
</dbReference>
<accession>G3AQR2</accession>
<protein>
    <recommendedName>
        <fullName evidence="3">RGS domain-containing protein</fullName>
    </recommendedName>
</protein>
<dbReference type="RefSeq" id="XP_007376387.1">
    <property type="nucleotide sequence ID" value="XM_007376325.1"/>
</dbReference>
<name>G3AQR2_SPAPN</name>
<dbReference type="AlphaFoldDB" id="G3AQR2"/>
<dbReference type="InterPro" id="IPR044926">
    <property type="entry name" value="RGS_subdomain_2"/>
</dbReference>
<dbReference type="STRING" id="619300.G3AQR2"/>
<dbReference type="SMART" id="SM00315">
    <property type="entry name" value="RGS"/>
    <property type="match status" value="1"/>
</dbReference>
<dbReference type="InterPro" id="IPR052246">
    <property type="entry name" value="Cell_Polariz_PKAAnc"/>
</dbReference>
<dbReference type="eggNOG" id="ENOG502QRI8">
    <property type="taxonomic scope" value="Eukaryota"/>
</dbReference>
<feature type="transmembrane region" description="Helical" evidence="2">
    <location>
        <begin position="507"/>
        <end position="526"/>
    </location>
</feature>
<feature type="transmembrane region" description="Helical" evidence="2">
    <location>
        <begin position="417"/>
        <end position="442"/>
    </location>
</feature>
<reference evidence="4 5" key="1">
    <citation type="journal article" date="2011" name="Proc. Natl. Acad. Sci. U.S.A.">
        <title>Comparative genomics of xylose-fermenting fungi for enhanced biofuel production.</title>
        <authorList>
            <person name="Wohlbach D.J."/>
            <person name="Kuo A."/>
            <person name="Sato T.K."/>
            <person name="Potts K.M."/>
            <person name="Salamov A.A."/>
            <person name="LaButti K.M."/>
            <person name="Sun H."/>
            <person name="Clum A."/>
            <person name="Pangilinan J.L."/>
            <person name="Lindquist E.A."/>
            <person name="Lucas S."/>
            <person name="Lapidus A."/>
            <person name="Jin M."/>
            <person name="Gunawan C."/>
            <person name="Balan V."/>
            <person name="Dale B.E."/>
            <person name="Jeffries T.W."/>
            <person name="Zinkel R."/>
            <person name="Barry K.W."/>
            <person name="Grigoriev I.V."/>
            <person name="Gasch A.P."/>
        </authorList>
    </citation>
    <scope>NUCLEOTIDE SEQUENCE [LARGE SCALE GENOMIC DNA]</scope>
    <source>
        <strain evidence="5">NRRL Y-27907 / 11-Y1</strain>
    </source>
</reference>
<gene>
    <name evidence="4" type="ORF">SPAPADRAFT_62219</name>
</gene>
<dbReference type="PANTHER" id="PTHR13155:SF1">
    <property type="entry name" value="A-KINASE ANCHOR PROTEIN 10, MITOCHONDRIAL"/>
    <property type="match status" value="1"/>
</dbReference>
<dbReference type="EMBL" id="GL996503">
    <property type="protein sequence ID" value="EGW31609.1"/>
    <property type="molecule type" value="Genomic_DNA"/>
</dbReference>
<dbReference type="Proteomes" id="UP000000709">
    <property type="component" value="Unassembled WGS sequence"/>
</dbReference>
<keyword evidence="2" id="KW-1133">Transmembrane helix</keyword>
<feature type="transmembrane region" description="Helical" evidence="2">
    <location>
        <begin position="449"/>
        <end position="468"/>
    </location>
</feature>
<feature type="domain" description="RGS" evidence="3">
    <location>
        <begin position="40"/>
        <end position="413"/>
    </location>
</feature>
<dbReference type="PANTHER" id="PTHR13155">
    <property type="entry name" value="A-KINASE ANCHOR PROTEINS"/>
    <property type="match status" value="1"/>
</dbReference>
<feature type="region of interest" description="Disordered" evidence="1">
    <location>
        <begin position="204"/>
        <end position="253"/>
    </location>
</feature>
<dbReference type="GO" id="GO:0008104">
    <property type="term" value="P:intracellular protein localization"/>
    <property type="evidence" value="ECO:0007669"/>
    <property type="project" value="TreeGrafter"/>
</dbReference>
<evidence type="ECO:0000313" key="4">
    <source>
        <dbReference type="EMBL" id="EGW31609.1"/>
    </source>
</evidence>
<feature type="region of interest" description="Disordered" evidence="1">
    <location>
        <begin position="106"/>
        <end position="130"/>
    </location>
</feature>
<evidence type="ECO:0000259" key="3">
    <source>
        <dbReference type="SMART" id="SM00315"/>
    </source>
</evidence>
<dbReference type="KEGG" id="spaa:SPAPADRAFT_62219"/>
<dbReference type="OMA" id="WAPIREP"/>
<dbReference type="GeneID" id="18874222"/>
<dbReference type="OrthoDB" id="5584247at2759"/>
<feature type="compositionally biased region" description="Polar residues" evidence="1">
    <location>
        <begin position="206"/>
        <end position="227"/>
    </location>
</feature>
<keyword evidence="2" id="KW-0812">Transmembrane</keyword>
<dbReference type="InterPro" id="IPR016137">
    <property type="entry name" value="RGS"/>
</dbReference>
<dbReference type="Pfam" id="PF00615">
    <property type="entry name" value="RGS"/>
    <property type="match status" value="1"/>
</dbReference>
<sequence length="531" mass="61100">MTHNSYNEKYQSNYPNSHYLANLDNLNATNQTIHLNRLPTLGEILANKSKSPVDLLTFYQFMEEVEGKVDYLDFWFDLVNHLNLCKHYVKGLRDSIVRHSQIYSPKDRDLSGSTGITAPSGGIRDSVAASDTSKRKSLSSSILLELIINDHILEENDSPRLSAFLRGDINLENPDPKLNELIQQYTTELQKSPKLIQPGAQISPKFASSQKSSPNSATMPSPATGLNSPRVAKRVDSKSRLVSGEDEERIGGDSYSESFYQTHFEVSQADRAVSPSQYIAQQQKRDPINPFVEQQQQQQQQQSQLHHHAKLAQITPNLLENLLKDVTMEENAFISRDRLRESSHNLLLKYFMGDSEKNLNLPERINSSIIKAIEVEERDDPEVFNHVKNYVFNRIENEHLPKFLDCMATRNINHSEFWRVLIGFFFIFIGFWVSYIFIFLNYRKSLRPVILVPYIIGFFLIISSIYLIDPVLAWFGLSEGFSKTSQSRLIKIRERFIYRFILKRSHWVLFLILLATAILTVLFSLVPGHRL</sequence>
<organism evidence="5">
    <name type="scientific">Spathaspora passalidarum (strain NRRL Y-27907 / 11-Y1)</name>
    <dbReference type="NCBI Taxonomy" id="619300"/>
    <lineage>
        <taxon>Eukaryota</taxon>
        <taxon>Fungi</taxon>
        <taxon>Dikarya</taxon>
        <taxon>Ascomycota</taxon>
        <taxon>Saccharomycotina</taxon>
        <taxon>Pichiomycetes</taxon>
        <taxon>Debaryomycetaceae</taxon>
        <taxon>Spathaspora</taxon>
    </lineage>
</organism>
<dbReference type="FunCoup" id="G3AQR2">
    <property type="interactions" value="17"/>
</dbReference>
<evidence type="ECO:0000256" key="1">
    <source>
        <dbReference type="SAM" id="MobiDB-lite"/>
    </source>
</evidence>
<proteinExistence type="predicted"/>
<dbReference type="InParanoid" id="G3AQR2"/>
<keyword evidence="2" id="KW-0472">Membrane</keyword>